<accession>A0A2H9ZWD7</accession>
<dbReference type="AlphaFoldDB" id="A0A2H9ZWD7"/>
<protein>
    <submittedName>
        <fullName evidence="1">Uncharacterized protein</fullName>
    </submittedName>
</protein>
<evidence type="ECO:0000313" key="1">
    <source>
        <dbReference type="EMBL" id="PKA47625.1"/>
    </source>
</evidence>
<keyword evidence="2" id="KW-1185">Reference proteome</keyword>
<evidence type="ECO:0000313" key="2">
    <source>
        <dbReference type="Proteomes" id="UP000236161"/>
    </source>
</evidence>
<reference evidence="1 2" key="1">
    <citation type="journal article" date="2017" name="Nature">
        <title>The Apostasia genome and the evolution of orchids.</title>
        <authorList>
            <person name="Zhang G.Q."/>
            <person name="Liu K.W."/>
            <person name="Li Z."/>
            <person name="Lohaus R."/>
            <person name="Hsiao Y.Y."/>
            <person name="Niu S.C."/>
            <person name="Wang J.Y."/>
            <person name="Lin Y.C."/>
            <person name="Xu Q."/>
            <person name="Chen L.J."/>
            <person name="Yoshida K."/>
            <person name="Fujiwara S."/>
            <person name="Wang Z.W."/>
            <person name="Zhang Y.Q."/>
            <person name="Mitsuda N."/>
            <person name="Wang M."/>
            <person name="Liu G.H."/>
            <person name="Pecoraro L."/>
            <person name="Huang H.X."/>
            <person name="Xiao X.J."/>
            <person name="Lin M."/>
            <person name="Wu X.Y."/>
            <person name="Wu W.L."/>
            <person name="Chen Y.Y."/>
            <person name="Chang S.B."/>
            <person name="Sakamoto S."/>
            <person name="Ohme-Takagi M."/>
            <person name="Yagi M."/>
            <person name="Zeng S.J."/>
            <person name="Shen C.Y."/>
            <person name="Yeh C.M."/>
            <person name="Luo Y.B."/>
            <person name="Tsai W.C."/>
            <person name="Van de Peer Y."/>
            <person name="Liu Z.J."/>
        </authorList>
    </citation>
    <scope>NUCLEOTIDE SEQUENCE [LARGE SCALE GENOMIC DNA]</scope>
    <source>
        <strain evidence="2">cv. Shenzhen</strain>
        <tissue evidence="1">Stem</tissue>
    </source>
</reference>
<dbReference type="Proteomes" id="UP000236161">
    <property type="component" value="Unassembled WGS sequence"/>
</dbReference>
<sequence>MTTRRKRSLIPQYFCSAHLSFDDDQEEEKPMAAIVVGASTTEQSSSCFPSGKQYHPDLEKSLVGPTVASADRLVRDLLYDLSQKRRSLSVLHLKSQVLTLTSQWAHRRFGGPQAVRIRNGRMGRSACGDGIDLARLPRRRSAPQRVSVRRRRVDLAILLEDRRLASSSAPRLPPRRSRSLRCHSVSHLRCRPTIGCRRLLLFPPRPPLFGRTTNCRIDANFRHGLRDEPSRYHPLLISPLLDPLPSPFTSNLPPYEPYQIASYHVKLSTFTSLNLCMDIE</sequence>
<organism evidence="1 2">
    <name type="scientific">Apostasia shenzhenica</name>
    <dbReference type="NCBI Taxonomy" id="1088818"/>
    <lineage>
        <taxon>Eukaryota</taxon>
        <taxon>Viridiplantae</taxon>
        <taxon>Streptophyta</taxon>
        <taxon>Embryophyta</taxon>
        <taxon>Tracheophyta</taxon>
        <taxon>Spermatophyta</taxon>
        <taxon>Magnoliopsida</taxon>
        <taxon>Liliopsida</taxon>
        <taxon>Asparagales</taxon>
        <taxon>Orchidaceae</taxon>
        <taxon>Apostasioideae</taxon>
        <taxon>Apostasia</taxon>
    </lineage>
</organism>
<dbReference type="EMBL" id="KZ453122">
    <property type="protein sequence ID" value="PKA47625.1"/>
    <property type="molecule type" value="Genomic_DNA"/>
</dbReference>
<gene>
    <name evidence="1" type="ORF">AXF42_Ash014821</name>
</gene>
<proteinExistence type="predicted"/>
<name>A0A2H9ZWD7_9ASPA</name>